<dbReference type="EMBL" id="HBUF01541113">
    <property type="protein sequence ID" value="CAG6755119.1"/>
    <property type="molecule type" value="Transcribed_RNA"/>
</dbReference>
<evidence type="ECO:0000313" key="3">
    <source>
        <dbReference type="EMBL" id="CAG6755120.1"/>
    </source>
</evidence>
<evidence type="ECO:0000256" key="1">
    <source>
        <dbReference type="SAM" id="MobiDB-lite"/>
    </source>
</evidence>
<feature type="chain" id="PRO_5036429020" evidence="2">
    <location>
        <begin position="25"/>
        <end position="505"/>
    </location>
</feature>
<evidence type="ECO:0000256" key="2">
    <source>
        <dbReference type="SAM" id="SignalP"/>
    </source>
</evidence>
<feature type="compositionally biased region" description="Low complexity" evidence="1">
    <location>
        <begin position="356"/>
        <end position="373"/>
    </location>
</feature>
<feature type="compositionally biased region" description="Polar residues" evidence="1">
    <location>
        <begin position="433"/>
        <end position="463"/>
    </location>
</feature>
<feature type="signal peptide" evidence="2">
    <location>
        <begin position="1"/>
        <end position="24"/>
    </location>
</feature>
<feature type="region of interest" description="Disordered" evidence="1">
    <location>
        <begin position="179"/>
        <end position="206"/>
    </location>
</feature>
<dbReference type="EMBL" id="HBUF01541114">
    <property type="protein sequence ID" value="CAG6755120.1"/>
    <property type="molecule type" value="Transcribed_RNA"/>
</dbReference>
<protein>
    <submittedName>
        <fullName evidence="3">Neither inactivation nor afterpotential protein C</fullName>
    </submittedName>
</protein>
<feature type="compositionally biased region" description="Polar residues" evidence="1">
    <location>
        <begin position="385"/>
        <end position="394"/>
    </location>
</feature>
<organism evidence="3">
    <name type="scientific">Cacopsylla melanoneura</name>
    <dbReference type="NCBI Taxonomy" id="428564"/>
    <lineage>
        <taxon>Eukaryota</taxon>
        <taxon>Metazoa</taxon>
        <taxon>Ecdysozoa</taxon>
        <taxon>Arthropoda</taxon>
        <taxon>Hexapoda</taxon>
        <taxon>Insecta</taxon>
        <taxon>Pterygota</taxon>
        <taxon>Neoptera</taxon>
        <taxon>Paraneoptera</taxon>
        <taxon>Hemiptera</taxon>
        <taxon>Sternorrhyncha</taxon>
        <taxon>Psylloidea</taxon>
        <taxon>Psyllidae</taxon>
        <taxon>Psyllinae</taxon>
        <taxon>Cacopsylla</taxon>
    </lineage>
</organism>
<sequence>MTTWGKKWKAKSMFQVLLLYRAQRLQDLTYFCQQVHIYNQNVACVLLGDSKKSISLDKIKPGGNVNDFLGAHKAPQICKVPFRYNDILKFDPMEPKGSAFGEDESWDEPLKRGRYQGPRDKHFAYKYRDQEVQTANLDSEEVNQSLDQLSHCKKTCQEELNFIDTPYTRDPCNVRQMYSDQQYRNKYNTPKKARAPSPPRPMSRTKVPVNAYNDINQEIQNESYFRGQTPPTHRAPPPPPVRSSSHVKKGFERSDSNDSVDNSWVKTSGNNNNYSINRDSQPVKYTPKGAPARENNPVHELQMLAKRNDNEEEGGDDPPFNFQAMLRKTNTNRASLRRVRGSDTTADNGSRTNAPNYANINGNTTTYNNINRNVDSRNKHGHMNGTRNMNNNYENSTRNYDNTSRNNDNTSRNYDNTSRNNDNTSRNFDNTSRNYDNTARNAKSNNAVPGRTNFSKPEYQRTNSNDLLIQSRNNQNRSHIGYAADRIIRTELAPGIIVEGVVVDL</sequence>
<reference evidence="3" key="1">
    <citation type="submission" date="2021-05" db="EMBL/GenBank/DDBJ databases">
        <authorList>
            <person name="Alioto T."/>
            <person name="Alioto T."/>
            <person name="Gomez Garrido J."/>
        </authorList>
    </citation>
    <scope>NUCLEOTIDE SEQUENCE</scope>
</reference>
<feature type="region of interest" description="Disordered" evidence="1">
    <location>
        <begin position="337"/>
        <end position="463"/>
    </location>
</feature>
<feature type="region of interest" description="Disordered" evidence="1">
    <location>
        <begin position="225"/>
        <end position="298"/>
    </location>
</feature>
<name>A0A8D8ZWW8_9HEMI</name>
<proteinExistence type="predicted"/>
<dbReference type="AlphaFoldDB" id="A0A8D8ZWW8"/>
<feature type="compositionally biased region" description="Polar residues" evidence="1">
    <location>
        <begin position="264"/>
        <end position="280"/>
    </location>
</feature>
<feature type="compositionally biased region" description="Polar residues" evidence="1">
    <location>
        <begin position="342"/>
        <end position="355"/>
    </location>
</feature>
<feature type="compositionally biased region" description="Low complexity" evidence="1">
    <location>
        <begin position="395"/>
        <end position="432"/>
    </location>
</feature>
<keyword evidence="2" id="KW-0732">Signal</keyword>
<accession>A0A8D8ZWW8</accession>
<feature type="compositionally biased region" description="Polar residues" evidence="1">
    <location>
        <begin position="179"/>
        <end position="188"/>
    </location>
</feature>